<dbReference type="PANTHER" id="PTHR38460:SF1">
    <property type="entry name" value="TAUTOMERASE YOLI-RELATED"/>
    <property type="match status" value="1"/>
</dbReference>
<dbReference type="Pfam" id="PF14552">
    <property type="entry name" value="Tautomerase_2"/>
    <property type="match status" value="1"/>
</dbReference>
<comment type="caution">
    <text evidence="1">The sequence shown here is derived from an EMBL/GenBank/DDBJ whole genome shotgun (WGS) entry which is preliminary data.</text>
</comment>
<name>A0A7W3YEX6_9GAMM</name>
<dbReference type="EMBL" id="JACHTE010000005">
    <property type="protein sequence ID" value="MBB1088577.1"/>
    <property type="molecule type" value="Genomic_DNA"/>
</dbReference>
<dbReference type="InterPro" id="IPR014347">
    <property type="entry name" value="Tautomerase/MIF_sf"/>
</dbReference>
<keyword evidence="2" id="KW-1185">Reference proteome</keyword>
<dbReference type="Proteomes" id="UP000552587">
    <property type="component" value="Unassembled WGS sequence"/>
</dbReference>
<dbReference type="PANTHER" id="PTHR38460">
    <property type="entry name" value="TAUTOMERASE YOLI-RELATED"/>
    <property type="match status" value="1"/>
</dbReference>
<dbReference type="AlphaFoldDB" id="A0A7W3YEX6"/>
<dbReference type="RefSeq" id="WP_182669349.1">
    <property type="nucleotide sequence ID" value="NZ_JACHTE010000005.1"/>
</dbReference>
<gene>
    <name evidence="1" type="ORF">H4F99_08760</name>
</gene>
<evidence type="ECO:0000313" key="2">
    <source>
        <dbReference type="Proteomes" id="UP000552587"/>
    </source>
</evidence>
<accession>A0A7W3YEX6</accession>
<dbReference type="SUPFAM" id="SSF55331">
    <property type="entry name" value="Tautomerase/MIF"/>
    <property type="match status" value="1"/>
</dbReference>
<organism evidence="1 2">
    <name type="scientific">Marilutibacter penaei</name>
    <dbReference type="NCBI Taxonomy" id="2759900"/>
    <lineage>
        <taxon>Bacteria</taxon>
        <taxon>Pseudomonadati</taxon>
        <taxon>Pseudomonadota</taxon>
        <taxon>Gammaproteobacteria</taxon>
        <taxon>Lysobacterales</taxon>
        <taxon>Lysobacteraceae</taxon>
        <taxon>Marilutibacter</taxon>
    </lineage>
</organism>
<proteinExistence type="predicted"/>
<reference evidence="1 2" key="1">
    <citation type="submission" date="2020-07" db="EMBL/GenBank/DDBJ databases">
        <authorList>
            <person name="Xu S."/>
            <person name="Li A."/>
        </authorList>
    </citation>
    <scope>NUCLEOTIDE SEQUENCE [LARGE SCALE GENOMIC DNA]</scope>
    <source>
        <strain evidence="1 2">SG-8</strain>
    </source>
</reference>
<evidence type="ECO:0000313" key="1">
    <source>
        <dbReference type="EMBL" id="MBB1088577.1"/>
    </source>
</evidence>
<dbReference type="Gene3D" id="3.30.429.10">
    <property type="entry name" value="Macrophage Migration Inhibitory Factor"/>
    <property type="match status" value="1"/>
</dbReference>
<sequence>MSRIKIYGLKSHLDPIRGALSDTIHGCMMEAFKLPAHHRYQRFIGLQADEFYFGDGHSDRFLALEIACFEGRSMSAKKTLIRLLQERLEAQHGIPRNDIEISITDTPRWNWGLYGKAGDEVMVDYPVGV</sequence>
<protein>
    <submittedName>
        <fullName evidence="1">Tautomerase family protein</fullName>
    </submittedName>
</protein>
<dbReference type="InterPro" id="IPR037479">
    <property type="entry name" value="Tauto_MSAD"/>
</dbReference>